<dbReference type="AlphaFoldDB" id="X1SGH3"/>
<reference evidence="9" key="1">
    <citation type="journal article" date="2014" name="Front. Microbiol.">
        <title>High frequency of phylogenetically diverse reductive dehalogenase-homologous genes in deep subseafloor sedimentary metagenomes.</title>
        <authorList>
            <person name="Kawai M."/>
            <person name="Futagami T."/>
            <person name="Toyoda A."/>
            <person name="Takaki Y."/>
            <person name="Nishi S."/>
            <person name="Hori S."/>
            <person name="Arai W."/>
            <person name="Tsubouchi T."/>
            <person name="Morono Y."/>
            <person name="Uchiyama I."/>
            <person name="Ito T."/>
            <person name="Fujiyama A."/>
            <person name="Inagaki F."/>
            <person name="Takami H."/>
        </authorList>
    </citation>
    <scope>NUCLEOTIDE SEQUENCE</scope>
    <source>
        <strain evidence="9">Expedition CK06-06</strain>
    </source>
</reference>
<dbReference type="PANTHER" id="PTHR30134:SF2">
    <property type="entry name" value="HYDROGENASE MATURATION FACTOR HYPB"/>
    <property type="match status" value="1"/>
</dbReference>
<gene>
    <name evidence="9" type="ORF">S06H3_65260</name>
</gene>
<evidence type="ECO:0000256" key="7">
    <source>
        <dbReference type="ARBA" id="ARBA00023134"/>
    </source>
</evidence>
<dbReference type="PANTHER" id="PTHR30134">
    <property type="entry name" value="HYDROGENASE PROTEIN ASSEMBLY PROTEIN, NICKEL CHAPERONE"/>
    <property type="match status" value="1"/>
</dbReference>
<feature type="domain" description="CobW/HypB/UreG nucleotide-binding" evidence="8">
    <location>
        <begin position="3"/>
        <end position="75"/>
    </location>
</feature>
<accession>X1SGH3</accession>
<comment type="caution">
    <text evidence="9">The sequence shown here is derived from an EMBL/GenBank/DDBJ whole genome shotgun (WGS) entry which is preliminary data.</text>
</comment>
<evidence type="ECO:0000256" key="2">
    <source>
        <dbReference type="ARBA" id="ARBA00022596"/>
    </source>
</evidence>
<keyword evidence="4" id="KW-0547">Nucleotide-binding</keyword>
<evidence type="ECO:0000259" key="8">
    <source>
        <dbReference type="Pfam" id="PF02492"/>
    </source>
</evidence>
<dbReference type="GO" id="GO:0008270">
    <property type="term" value="F:zinc ion binding"/>
    <property type="evidence" value="ECO:0007669"/>
    <property type="project" value="TreeGrafter"/>
</dbReference>
<comment type="similarity">
    <text evidence="1">Belongs to the SIMIBI class G3E GTPase family. HypB/HupM subfamily.</text>
</comment>
<proteinExistence type="inferred from homology"/>
<name>X1SGH3_9ZZZZ</name>
<sequence>MSSPGSGKTSLILETLKRIKKDTKAAVIVGDYTGKIDAKRIGKFKIPTLQIETASCHLDANMLSQALKNINLENINLLFSVSSIRLVLPDPGEDIIF</sequence>
<evidence type="ECO:0000256" key="4">
    <source>
        <dbReference type="ARBA" id="ARBA00022741"/>
    </source>
</evidence>
<dbReference type="Gene3D" id="3.40.50.300">
    <property type="entry name" value="P-loop containing nucleotide triphosphate hydrolases"/>
    <property type="match status" value="1"/>
</dbReference>
<evidence type="ECO:0000256" key="5">
    <source>
        <dbReference type="ARBA" id="ARBA00022801"/>
    </source>
</evidence>
<evidence type="ECO:0000256" key="3">
    <source>
        <dbReference type="ARBA" id="ARBA00022723"/>
    </source>
</evidence>
<dbReference type="GO" id="GO:0003924">
    <property type="term" value="F:GTPase activity"/>
    <property type="evidence" value="ECO:0007669"/>
    <property type="project" value="InterPro"/>
</dbReference>
<dbReference type="InterPro" id="IPR003495">
    <property type="entry name" value="CobW/HypB/UreG_nucleotide-bd"/>
</dbReference>
<organism evidence="9">
    <name type="scientific">marine sediment metagenome</name>
    <dbReference type="NCBI Taxonomy" id="412755"/>
    <lineage>
        <taxon>unclassified sequences</taxon>
        <taxon>metagenomes</taxon>
        <taxon>ecological metagenomes</taxon>
    </lineage>
</organism>
<dbReference type="EMBL" id="BARV01043871">
    <property type="protein sequence ID" value="GAI66879.1"/>
    <property type="molecule type" value="Genomic_DNA"/>
</dbReference>
<dbReference type="GO" id="GO:0005525">
    <property type="term" value="F:GTP binding"/>
    <property type="evidence" value="ECO:0007669"/>
    <property type="project" value="UniProtKB-KW"/>
</dbReference>
<keyword evidence="3" id="KW-0479">Metal-binding</keyword>
<protein>
    <recommendedName>
        <fullName evidence="8">CobW/HypB/UreG nucleotide-binding domain-containing protein</fullName>
    </recommendedName>
</protein>
<keyword evidence="7" id="KW-0342">GTP-binding</keyword>
<dbReference type="GO" id="GO:0016151">
    <property type="term" value="F:nickel cation binding"/>
    <property type="evidence" value="ECO:0007669"/>
    <property type="project" value="InterPro"/>
</dbReference>
<evidence type="ECO:0000256" key="6">
    <source>
        <dbReference type="ARBA" id="ARBA00022833"/>
    </source>
</evidence>
<feature type="non-terminal residue" evidence="9">
    <location>
        <position position="97"/>
    </location>
</feature>
<dbReference type="InterPro" id="IPR004392">
    <property type="entry name" value="Hyd_mat_HypB"/>
</dbReference>
<keyword evidence="2" id="KW-0533">Nickel</keyword>
<keyword evidence="5" id="KW-0378">Hydrolase</keyword>
<dbReference type="SUPFAM" id="SSF52540">
    <property type="entry name" value="P-loop containing nucleoside triphosphate hydrolases"/>
    <property type="match status" value="1"/>
</dbReference>
<evidence type="ECO:0000256" key="1">
    <source>
        <dbReference type="ARBA" id="ARBA00006211"/>
    </source>
</evidence>
<dbReference type="InterPro" id="IPR027417">
    <property type="entry name" value="P-loop_NTPase"/>
</dbReference>
<dbReference type="GO" id="GO:0051604">
    <property type="term" value="P:protein maturation"/>
    <property type="evidence" value="ECO:0007669"/>
    <property type="project" value="InterPro"/>
</dbReference>
<keyword evidence="6" id="KW-0862">Zinc</keyword>
<evidence type="ECO:0000313" key="9">
    <source>
        <dbReference type="EMBL" id="GAI66879.1"/>
    </source>
</evidence>
<dbReference type="Pfam" id="PF02492">
    <property type="entry name" value="cobW"/>
    <property type="match status" value="1"/>
</dbReference>